<dbReference type="NCBIfam" id="NF010748">
    <property type="entry name" value="PRK14150.1"/>
    <property type="match status" value="1"/>
</dbReference>
<comment type="function">
    <text evidence="7 10 11">Participates actively in the response to hyperosmotic and heat shock by preventing the aggregation of stress-denatured proteins, in association with DnaK and GrpE. It is the nucleotide exchange factor for DnaK and may function as a thermosensor. Unfolded proteins bind initially to DnaJ; upon interaction with the DnaJ-bound protein, DnaK hydrolyzes its bound ATP, resulting in the formation of a stable complex. GrpE releases ADP from DnaK; ATP binding to DnaK triggers the release of the substrate protein, thus completing the reaction cycle. Several rounds of ATP-dependent interactions between DnaJ, DnaK and GrpE are required for fully efficient folding.</text>
</comment>
<organism evidence="14 15">
    <name type="scientific">Candidatus Thiomargarita nelsonii</name>
    <dbReference type="NCBI Taxonomy" id="1003181"/>
    <lineage>
        <taxon>Bacteria</taxon>
        <taxon>Pseudomonadati</taxon>
        <taxon>Pseudomonadota</taxon>
        <taxon>Gammaproteobacteria</taxon>
        <taxon>Thiotrichales</taxon>
        <taxon>Thiotrichaceae</taxon>
        <taxon>Thiomargarita</taxon>
    </lineage>
</organism>
<sequence length="217" mass="24316">MSNDESVKAEQTKANGKTTPPTDQVSDANTQDDSPDTPTDSTTDMTAEPPSIEDLTRQLAEATEKADKHWESLLRKQAECDNLQKRMARDLEKARKYALEKFATDLLVVKDSMELGIEAAAQSETKLETVHEGMELTLKMLTDTLSKFDIVEINPLNDKFNPQWHEAMAMQPSPDVEEGSVLHIHQKGYQLNDRLLRPARVVVAQAVKAEEQIENQA</sequence>
<dbReference type="PRINTS" id="PR00773">
    <property type="entry name" value="GRPEPROTEIN"/>
</dbReference>
<feature type="compositionally biased region" description="Basic and acidic residues" evidence="13">
    <location>
        <begin position="1"/>
        <end position="11"/>
    </location>
</feature>
<evidence type="ECO:0000256" key="3">
    <source>
        <dbReference type="ARBA" id="ARBA00011738"/>
    </source>
</evidence>
<dbReference type="EMBL" id="LUTY01002692">
    <property type="protein sequence ID" value="OAD19716.1"/>
    <property type="molecule type" value="Genomic_DNA"/>
</dbReference>
<evidence type="ECO:0000256" key="8">
    <source>
        <dbReference type="ARBA" id="ARBA00072274"/>
    </source>
</evidence>
<feature type="region of interest" description="Disordered" evidence="13">
    <location>
        <begin position="1"/>
        <end position="64"/>
    </location>
</feature>
<evidence type="ECO:0000256" key="6">
    <source>
        <dbReference type="ARBA" id="ARBA00023186"/>
    </source>
</evidence>
<evidence type="ECO:0000313" key="14">
    <source>
        <dbReference type="EMBL" id="OAD19716.1"/>
    </source>
</evidence>
<accession>A0A176RVG3</accession>
<dbReference type="Pfam" id="PF01025">
    <property type="entry name" value="GrpE"/>
    <property type="match status" value="1"/>
</dbReference>
<evidence type="ECO:0000256" key="4">
    <source>
        <dbReference type="ARBA" id="ARBA00022490"/>
    </source>
</evidence>
<comment type="similarity">
    <text evidence="2 10 12">Belongs to the GrpE family.</text>
</comment>
<dbReference type="InterPro" id="IPR009012">
    <property type="entry name" value="GrpE_head"/>
</dbReference>
<proteinExistence type="inferred from homology"/>
<dbReference type="CDD" id="cd00446">
    <property type="entry name" value="GrpE"/>
    <property type="match status" value="1"/>
</dbReference>
<dbReference type="FunFam" id="2.30.22.10:FF:000001">
    <property type="entry name" value="Protein GrpE"/>
    <property type="match status" value="1"/>
</dbReference>
<dbReference type="PANTHER" id="PTHR21237:SF23">
    <property type="entry name" value="GRPE PROTEIN HOMOLOG, MITOCHONDRIAL"/>
    <property type="match status" value="1"/>
</dbReference>
<dbReference type="GO" id="GO:0005829">
    <property type="term" value="C:cytosol"/>
    <property type="evidence" value="ECO:0007669"/>
    <property type="project" value="TreeGrafter"/>
</dbReference>
<comment type="subunit">
    <text evidence="3 10">Homodimer.</text>
</comment>
<dbReference type="SUPFAM" id="SSF51064">
    <property type="entry name" value="Head domain of nucleotide exchange factor GrpE"/>
    <property type="match status" value="1"/>
</dbReference>
<evidence type="ECO:0000256" key="13">
    <source>
        <dbReference type="SAM" id="MobiDB-lite"/>
    </source>
</evidence>
<evidence type="ECO:0000256" key="5">
    <source>
        <dbReference type="ARBA" id="ARBA00023016"/>
    </source>
</evidence>
<dbReference type="HAMAP" id="MF_01151">
    <property type="entry name" value="GrpE"/>
    <property type="match status" value="1"/>
</dbReference>
<evidence type="ECO:0000256" key="9">
    <source>
        <dbReference type="ARBA" id="ARBA00076414"/>
    </source>
</evidence>
<dbReference type="InterPro" id="IPR000740">
    <property type="entry name" value="GrpE"/>
</dbReference>
<evidence type="ECO:0000256" key="2">
    <source>
        <dbReference type="ARBA" id="ARBA00009054"/>
    </source>
</evidence>
<dbReference type="AlphaFoldDB" id="A0A176RVG3"/>
<dbReference type="GO" id="GO:0042803">
    <property type="term" value="F:protein homodimerization activity"/>
    <property type="evidence" value="ECO:0007669"/>
    <property type="project" value="InterPro"/>
</dbReference>
<dbReference type="GO" id="GO:0051082">
    <property type="term" value="F:unfolded protein binding"/>
    <property type="evidence" value="ECO:0007669"/>
    <property type="project" value="TreeGrafter"/>
</dbReference>
<gene>
    <name evidence="10" type="primary">grpE</name>
    <name evidence="14" type="ORF">THIOM_004634</name>
</gene>
<evidence type="ECO:0000256" key="1">
    <source>
        <dbReference type="ARBA" id="ARBA00004496"/>
    </source>
</evidence>
<comment type="subcellular location">
    <subcellularLocation>
        <location evidence="1 10">Cytoplasm</location>
    </subcellularLocation>
</comment>
<dbReference type="PATRIC" id="fig|1003181.4.peg.6069"/>
<comment type="caution">
    <text evidence="14">The sequence shown here is derived from an EMBL/GenBank/DDBJ whole genome shotgun (WGS) entry which is preliminary data.</text>
</comment>
<dbReference type="InterPro" id="IPR013805">
    <property type="entry name" value="GrpE_CC"/>
</dbReference>
<dbReference type="PANTHER" id="PTHR21237">
    <property type="entry name" value="GRPE PROTEIN"/>
    <property type="match status" value="1"/>
</dbReference>
<name>A0A176RVG3_9GAMM</name>
<dbReference type="SUPFAM" id="SSF58014">
    <property type="entry name" value="Coiled-coil domain of nucleotide exchange factor GrpE"/>
    <property type="match status" value="1"/>
</dbReference>
<dbReference type="GO" id="GO:0051087">
    <property type="term" value="F:protein-folding chaperone binding"/>
    <property type="evidence" value="ECO:0007669"/>
    <property type="project" value="InterPro"/>
</dbReference>
<evidence type="ECO:0000313" key="15">
    <source>
        <dbReference type="Proteomes" id="UP000076962"/>
    </source>
</evidence>
<keyword evidence="4 10" id="KW-0963">Cytoplasm</keyword>
<feature type="compositionally biased region" description="Polar residues" evidence="13">
    <location>
        <begin position="12"/>
        <end position="29"/>
    </location>
</feature>
<keyword evidence="6 10" id="KW-0143">Chaperone</keyword>
<dbReference type="Proteomes" id="UP000076962">
    <property type="component" value="Unassembled WGS sequence"/>
</dbReference>
<reference evidence="14 15" key="1">
    <citation type="submission" date="2016-05" db="EMBL/GenBank/DDBJ databases">
        <title>Single-cell genome of chain-forming Candidatus Thiomargarita nelsonii and comparison to other large sulfur-oxidizing bacteria.</title>
        <authorList>
            <person name="Winkel M."/>
            <person name="Salman V."/>
            <person name="Woyke T."/>
            <person name="Schulz-Vogt H."/>
            <person name="Richter M."/>
            <person name="Flood B."/>
            <person name="Bailey J."/>
            <person name="Amann R."/>
            <person name="Mussmann M."/>
        </authorList>
    </citation>
    <scope>NUCLEOTIDE SEQUENCE [LARGE SCALE GENOMIC DNA]</scope>
    <source>
        <strain evidence="14 15">THI036</strain>
    </source>
</reference>
<protein>
    <recommendedName>
        <fullName evidence="8 10">Protein GrpE</fullName>
    </recommendedName>
    <alternativeName>
        <fullName evidence="9 10">HSP-70 cofactor</fullName>
    </alternativeName>
</protein>
<evidence type="ECO:0000256" key="12">
    <source>
        <dbReference type="RuleBase" id="RU004478"/>
    </source>
</evidence>
<dbReference type="GO" id="GO:0006457">
    <property type="term" value="P:protein folding"/>
    <property type="evidence" value="ECO:0007669"/>
    <property type="project" value="InterPro"/>
</dbReference>
<evidence type="ECO:0000256" key="11">
    <source>
        <dbReference type="RuleBase" id="RU000639"/>
    </source>
</evidence>
<evidence type="ECO:0000256" key="10">
    <source>
        <dbReference type="HAMAP-Rule" id="MF_01151"/>
    </source>
</evidence>
<dbReference type="Gene3D" id="2.30.22.10">
    <property type="entry name" value="Head domain of nucleotide exchange factor GrpE"/>
    <property type="match status" value="1"/>
</dbReference>
<keyword evidence="15" id="KW-1185">Reference proteome</keyword>
<evidence type="ECO:0000256" key="7">
    <source>
        <dbReference type="ARBA" id="ARBA00053401"/>
    </source>
</evidence>
<keyword evidence="5 10" id="KW-0346">Stress response</keyword>
<dbReference type="PROSITE" id="PS01071">
    <property type="entry name" value="GRPE"/>
    <property type="match status" value="1"/>
</dbReference>
<dbReference type="GO" id="GO:0000774">
    <property type="term" value="F:adenyl-nucleotide exchange factor activity"/>
    <property type="evidence" value="ECO:0007669"/>
    <property type="project" value="InterPro"/>
</dbReference>
<dbReference type="Gene3D" id="3.90.20.20">
    <property type="match status" value="1"/>
</dbReference>